<evidence type="ECO:0000313" key="2">
    <source>
        <dbReference type="Proteomes" id="UP000831151"/>
    </source>
</evidence>
<dbReference type="Proteomes" id="UP000831151">
    <property type="component" value="Chromosome"/>
</dbReference>
<name>A0A9E7DK74_9FIRM</name>
<proteinExistence type="predicted"/>
<reference evidence="1" key="1">
    <citation type="submission" date="2022-04" db="EMBL/GenBank/DDBJ databases">
        <title>Complete genome sequences of Ezakiella coagulans and Fenollaria massiliensis.</title>
        <authorList>
            <person name="France M.T."/>
            <person name="Clifford J."/>
            <person name="Narina S."/>
            <person name="Rutt L."/>
            <person name="Ravel J."/>
        </authorList>
    </citation>
    <scope>NUCLEOTIDE SEQUENCE</scope>
    <source>
        <strain evidence="1">C0061C2</strain>
    </source>
</reference>
<dbReference type="KEGG" id="fms:M1R53_02735"/>
<organism evidence="1 2">
    <name type="scientific">Fenollaria massiliensis</name>
    <dbReference type="NCBI Taxonomy" id="938288"/>
    <lineage>
        <taxon>Bacteria</taxon>
        <taxon>Bacillati</taxon>
        <taxon>Bacillota</taxon>
        <taxon>Clostridia</taxon>
        <taxon>Eubacteriales</taxon>
        <taxon>Fenollaria</taxon>
    </lineage>
</organism>
<dbReference type="EMBL" id="CP096649">
    <property type="protein sequence ID" value="UQK59579.1"/>
    <property type="molecule type" value="Genomic_DNA"/>
</dbReference>
<keyword evidence="2" id="KW-1185">Reference proteome</keyword>
<accession>A0A9E7DK74</accession>
<gene>
    <name evidence="1" type="ORF">M1R53_02735</name>
</gene>
<dbReference type="AlphaFoldDB" id="A0A9E7DK74"/>
<protein>
    <submittedName>
        <fullName evidence="1">Uncharacterized protein</fullName>
    </submittedName>
</protein>
<dbReference type="RefSeq" id="WP_249242985.1">
    <property type="nucleotide sequence ID" value="NZ_CP096649.1"/>
</dbReference>
<sequence>MNFDFLKDMNIGNFNKDEAMNKIGDIGEAIKTNTDLAKYQDLINDFLDLVKDYYNGHYKGIEKKNMLFIISGLLIVLYPNSYKQNAFFIIASKIFGISILIKAISEEVAKYREWKKNLISIETDLGTIEYNEEEF</sequence>
<evidence type="ECO:0000313" key="1">
    <source>
        <dbReference type="EMBL" id="UQK59579.1"/>
    </source>
</evidence>